<sequence>MDFFFLAMREFELQLRIPNDVNSEQVVCRRRAESSDLADDSVSYLMALFETMQGCQNIQWSDWRVYELLGTLSDCEHPLCTGESAFLYPFELTIQSSAGPVLKTGGIKFLLLRKESNFLQMPEMIEKFS</sequence>
<reference evidence="1 2" key="1">
    <citation type="journal article" date="2024" name="G3 (Bethesda)">
        <title>Genome assembly of Hibiscus sabdariffa L. provides insights into metabolisms of medicinal natural products.</title>
        <authorList>
            <person name="Kim T."/>
        </authorList>
    </citation>
    <scope>NUCLEOTIDE SEQUENCE [LARGE SCALE GENOMIC DNA]</scope>
    <source>
        <strain evidence="1">TK-2024</strain>
        <tissue evidence="1">Old leaves</tissue>
    </source>
</reference>
<comment type="caution">
    <text evidence="1">The sequence shown here is derived from an EMBL/GenBank/DDBJ whole genome shotgun (WGS) entry which is preliminary data.</text>
</comment>
<organism evidence="1 2">
    <name type="scientific">Hibiscus sabdariffa</name>
    <name type="common">roselle</name>
    <dbReference type="NCBI Taxonomy" id="183260"/>
    <lineage>
        <taxon>Eukaryota</taxon>
        <taxon>Viridiplantae</taxon>
        <taxon>Streptophyta</taxon>
        <taxon>Embryophyta</taxon>
        <taxon>Tracheophyta</taxon>
        <taxon>Spermatophyta</taxon>
        <taxon>Magnoliopsida</taxon>
        <taxon>eudicotyledons</taxon>
        <taxon>Gunneridae</taxon>
        <taxon>Pentapetalae</taxon>
        <taxon>rosids</taxon>
        <taxon>malvids</taxon>
        <taxon>Malvales</taxon>
        <taxon>Malvaceae</taxon>
        <taxon>Malvoideae</taxon>
        <taxon>Hibiscus</taxon>
    </lineage>
</organism>
<evidence type="ECO:0000313" key="2">
    <source>
        <dbReference type="Proteomes" id="UP001472677"/>
    </source>
</evidence>
<gene>
    <name evidence="1" type="ORF">V6N12_034207</name>
</gene>
<dbReference type="Proteomes" id="UP001472677">
    <property type="component" value="Unassembled WGS sequence"/>
</dbReference>
<evidence type="ECO:0000313" key="1">
    <source>
        <dbReference type="EMBL" id="KAK8506478.1"/>
    </source>
</evidence>
<protein>
    <submittedName>
        <fullName evidence="1">Uncharacterized protein</fullName>
    </submittedName>
</protein>
<accession>A0ABR2BH32</accession>
<dbReference type="EMBL" id="JBBPBM010000118">
    <property type="protein sequence ID" value="KAK8506478.1"/>
    <property type="molecule type" value="Genomic_DNA"/>
</dbReference>
<keyword evidence="2" id="KW-1185">Reference proteome</keyword>
<proteinExistence type="predicted"/>
<name>A0ABR2BH32_9ROSI</name>